<feature type="transmembrane region" description="Helical" evidence="5">
    <location>
        <begin position="279"/>
        <end position="298"/>
    </location>
</feature>
<feature type="transmembrane region" description="Helical" evidence="5">
    <location>
        <begin position="211"/>
        <end position="232"/>
    </location>
</feature>
<feature type="transmembrane region" description="Helical" evidence="5">
    <location>
        <begin position="252"/>
        <end position="272"/>
    </location>
</feature>
<evidence type="ECO:0000256" key="3">
    <source>
        <dbReference type="ARBA" id="ARBA00022989"/>
    </source>
</evidence>
<feature type="transmembrane region" description="Helical" evidence="5">
    <location>
        <begin position="66"/>
        <end position="86"/>
    </location>
</feature>
<evidence type="ECO:0000256" key="1">
    <source>
        <dbReference type="ARBA" id="ARBA00004141"/>
    </source>
</evidence>
<protein>
    <submittedName>
        <fullName evidence="6">DIRC2-like protein</fullName>
    </submittedName>
</protein>
<dbReference type="InterPro" id="IPR036259">
    <property type="entry name" value="MFS_trans_sf"/>
</dbReference>
<sequence>MHVDRVEGAGEQRPLLNRTAIYPVRWYIIATFSYGGLTQAVLYNTWGPVTESSKAVFGWTDGTIAMFPNAANIAFIITVIPVSILADIKGCRSCVRWGRDLEEPSCWPGLPRSPPCGFRPISGPPQPLLSQCQHIRWPGCVTIFIGTGIFPFSPTPPTKPLSRHRENPVGIRTQSPRQERAILGCIGGVCCACRHSWRLAFRIGRKSESSWYFTTSMYVSSVLIGVFINGAVPLCFEITCETSYPVAEGVSGGAFTLLTNLVGVGFFCILLIKNISYSWMNWVLFGSSVLAVILLFFFPERYCRIDIDIEPLEDAIRVSTVVPEEE</sequence>
<gene>
    <name evidence="6" type="ORF">MAR_016760</name>
</gene>
<evidence type="ECO:0000256" key="5">
    <source>
        <dbReference type="SAM" id="Phobius"/>
    </source>
</evidence>
<name>A0ABY7E9T8_MYAAR</name>
<dbReference type="InterPro" id="IPR049680">
    <property type="entry name" value="FLVCR1-2_SLC49-like"/>
</dbReference>
<accession>A0ABY7E9T8</accession>
<evidence type="ECO:0000313" key="6">
    <source>
        <dbReference type="EMBL" id="WAR06802.1"/>
    </source>
</evidence>
<feature type="transmembrane region" description="Helical" evidence="5">
    <location>
        <begin position="26"/>
        <end position="46"/>
    </location>
</feature>
<keyword evidence="7" id="KW-1185">Reference proteome</keyword>
<dbReference type="PANTHER" id="PTHR10924:SF27">
    <property type="entry name" value="SOLUTE CARRIER FAMILY 49 MEMBER 4"/>
    <property type="match status" value="1"/>
</dbReference>
<organism evidence="6 7">
    <name type="scientific">Mya arenaria</name>
    <name type="common">Soft-shell clam</name>
    <dbReference type="NCBI Taxonomy" id="6604"/>
    <lineage>
        <taxon>Eukaryota</taxon>
        <taxon>Metazoa</taxon>
        <taxon>Spiralia</taxon>
        <taxon>Lophotrochozoa</taxon>
        <taxon>Mollusca</taxon>
        <taxon>Bivalvia</taxon>
        <taxon>Autobranchia</taxon>
        <taxon>Heteroconchia</taxon>
        <taxon>Euheterodonta</taxon>
        <taxon>Imparidentia</taxon>
        <taxon>Neoheterodontei</taxon>
        <taxon>Myida</taxon>
        <taxon>Myoidea</taxon>
        <taxon>Myidae</taxon>
        <taxon>Mya</taxon>
    </lineage>
</organism>
<comment type="subcellular location">
    <subcellularLocation>
        <location evidence="1">Membrane</location>
        <topology evidence="1">Multi-pass membrane protein</topology>
    </subcellularLocation>
</comment>
<dbReference type="PANTHER" id="PTHR10924">
    <property type="entry name" value="MAJOR FACILITATOR SUPERFAMILY PROTEIN-RELATED"/>
    <property type="match status" value="1"/>
</dbReference>
<dbReference type="EMBL" id="CP111017">
    <property type="protein sequence ID" value="WAR06802.1"/>
    <property type="molecule type" value="Genomic_DNA"/>
</dbReference>
<evidence type="ECO:0000256" key="2">
    <source>
        <dbReference type="ARBA" id="ARBA00022692"/>
    </source>
</evidence>
<keyword evidence="3 5" id="KW-1133">Transmembrane helix</keyword>
<dbReference type="Proteomes" id="UP001164746">
    <property type="component" value="Chromosome 6"/>
</dbReference>
<proteinExistence type="predicted"/>
<keyword evidence="4 5" id="KW-0472">Membrane</keyword>
<keyword evidence="2 5" id="KW-0812">Transmembrane</keyword>
<reference evidence="6" key="1">
    <citation type="submission" date="2022-11" db="EMBL/GenBank/DDBJ databases">
        <title>Centuries of genome instability and evolution in soft-shell clam transmissible cancer (bioRxiv).</title>
        <authorList>
            <person name="Hart S.F.M."/>
            <person name="Yonemitsu M.A."/>
            <person name="Giersch R.M."/>
            <person name="Beal B.F."/>
            <person name="Arriagada G."/>
            <person name="Davis B.W."/>
            <person name="Ostrander E.A."/>
            <person name="Goff S.P."/>
            <person name="Metzger M.J."/>
        </authorList>
    </citation>
    <scope>NUCLEOTIDE SEQUENCE</scope>
    <source>
        <strain evidence="6">MELC-2E11</strain>
        <tissue evidence="6">Siphon/mantle</tissue>
    </source>
</reference>
<evidence type="ECO:0000256" key="4">
    <source>
        <dbReference type="ARBA" id="ARBA00023136"/>
    </source>
</evidence>
<evidence type="ECO:0000313" key="7">
    <source>
        <dbReference type="Proteomes" id="UP001164746"/>
    </source>
</evidence>
<dbReference type="SUPFAM" id="SSF103473">
    <property type="entry name" value="MFS general substrate transporter"/>
    <property type="match status" value="1"/>
</dbReference>